<dbReference type="Proteomes" id="UP001432027">
    <property type="component" value="Unassembled WGS sequence"/>
</dbReference>
<evidence type="ECO:0000313" key="2">
    <source>
        <dbReference type="EMBL" id="GMS85345.1"/>
    </source>
</evidence>
<dbReference type="EMBL" id="BTSX01000002">
    <property type="protein sequence ID" value="GMS85345.1"/>
    <property type="molecule type" value="Genomic_DNA"/>
</dbReference>
<accession>A0AAV5SRT9</accession>
<sequence>SNLHSSQSMYRISRHCSNPTMNLLLFQLQRMSEEVMHLRKPSPRTLEKGVKHSVQFLSSAPLMQSKRPSQRCERVSDHRGKRSAMPSRSSSRFQCSSIDKDRTLL</sequence>
<protein>
    <submittedName>
        <fullName evidence="2">Uncharacterized protein</fullName>
    </submittedName>
</protein>
<dbReference type="AlphaFoldDB" id="A0AAV5SRT9"/>
<keyword evidence="3" id="KW-1185">Reference proteome</keyword>
<feature type="non-terminal residue" evidence="2">
    <location>
        <position position="1"/>
    </location>
</feature>
<name>A0AAV5SRT9_9BILA</name>
<feature type="non-terminal residue" evidence="2">
    <location>
        <position position="105"/>
    </location>
</feature>
<gene>
    <name evidence="2" type="ORF">PENTCL1PPCAC_7520</name>
</gene>
<evidence type="ECO:0000256" key="1">
    <source>
        <dbReference type="SAM" id="MobiDB-lite"/>
    </source>
</evidence>
<reference evidence="2" key="1">
    <citation type="submission" date="2023-10" db="EMBL/GenBank/DDBJ databases">
        <title>Genome assembly of Pristionchus species.</title>
        <authorList>
            <person name="Yoshida K."/>
            <person name="Sommer R.J."/>
        </authorList>
    </citation>
    <scope>NUCLEOTIDE SEQUENCE</scope>
    <source>
        <strain evidence="2">RS0144</strain>
    </source>
</reference>
<proteinExistence type="predicted"/>
<feature type="compositionally biased region" description="Low complexity" evidence="1">
    <location>
        <begin position="87"/>
        <end position="97"/>
    </location>
</feature>
<feature type="region of interest" description="Disordered" evidence="1">
    <location>
        <begin position="57"/>
        <end position="105"/>
    </location>
</feature>
<comment type="caution">
    <text evidence="2">The sequence shown here is derived from an EMBL/GenBank/DDBJ whole genome shotgun (WGS) entry which is preliminary data.</text>
</comment>
<organism evidence="2 3">
    <name type="scientific">Pristionchus entomophagus</name>
    <dbReference type="NCBI Taxonomy" id="358040"/>
    <lineage>
        <taxon>Eukaryota</taxon>
        <taxon>Metazoa</taxon>
        <taxon>Ecdysozoa</taxon>
        <taxon>Nematoda</taxon>
        <taxon>Chromadorea</taxon>
        <taxon>Rhabditida</taxon>
        <taxon>Rhabditina</taxon>
        <taxon>Diplogasteromorpha</taxon>
        <taxon>Diplogasteroidea</taxon>
        <taxon>Neodiplogasteridae</taxon>
        <taxon>Pristionchus</taxon>
    </lineage>
</organism>
<evidence type="ECO:0000313" key="3">
    <source>
        <dbReference type="Proteomes" id="UP001432027"/>
    </source>
</evidence>